<comment type="caution">
    <text evidence="2">The sequence shown here is derived from an EMBL/GenBank/DDBJ whole genome shotgun (WGS) entry which is preliminary data.</text>
</comment>
<dbReference type="Proteomes" id="UP000324575">
    <property type="component" value="Unassembled WGS sequence"/>
</dbReference>
<organism evidence="2 3">
    <name type="scientific">Candidatus Ordinivivax streblomastigis</name>
    <dbReference type="NCBI Taxonomy" id="2540710"/>
    <lineage>
        <taxon>Bacteria</taxon>
        <taxon>Pseudomonadati</taxon>
        <taxon>Bacteroidota</taxon>
        <taxon>Bacteroidia</taxon>
        <taxon>Bacteroidales</taxon>
        <taxon>Candidatus Ordinivivax</taxon>
    </lineage>
</organism>
<feature type="transmembrane region" description="Helical" evidence="1">
    <location>
        <begin position="32"/>
        <end position="59"/>
    </location>
</feature>
<dbReference type="EMBL" id="SNRX01000003">
    <property type="protein sequence ID" value="KAA6303179.1"/>
    <property type="molecule type" value="Genomic_DNA"/>
</dbReference>
<evidence type="ECO:0000313" key="3">
    <source>
        <dbReference type="Proteomes" id="UP000324575"/>
    </source>
</evidence>
<keyword evidence="1" id="KW-0812">Transmembrane</keyword>
<name>A0A5M8P3W7_9BACT</name>
<keyword evidence="1" id="KW-0472">Membrane</keyword>
<protein>
    <submittedName>
        <fullName evidence="2">Uncharacterized protein</fullName>
    </submittedName>
</protein>
<evidence type="ECO:0000313" key="2">
    <source>
        <dbReference type="EMBL" id="KAA6303179.1"/>
    </source>
</evidence>
<dbReference type="AlphaFoldDB" id="A0A5M8P3W7"/>
<gene>
    <name evidence="2" type="ORF">EZS26_000782</name>
</gene>
<accession>A0A5M8P3W7</accession>
<proteinExistence type="predicted"/>
<keyword evidence="1" id="KW-1133">Transmembrane helix</keyword>
<sequence length="80" mass="9055">MWNLKVNNRLMIMKQLLKEFGLQGLTLKQKAIVIYFLISFCLIGSVVEAPAWGLILLVLNFANSARLLKQVPLPELDEGK</sequence>
<reference evidence="2 3" key="1">
    <citation type="submission" date="2019-03" db="EMBL/GenBank/DDBJ databases">
        <title>Single cell metagenomics reveals metabolic interactions within the superorganism composed of flagellate Streblomastix strix and complex community of Bacteroidetes bacteria on its surface.</title>
        <authorList>
            <person name="Treitli S.C."/>
            <person name="Kolisko M."/>
            <person name="Husnik F."/>
            <person name="Keeling P."/>
            <person name="Hampl V."/>
        </authorList>
    </citation>
    <scope>NUCLEOTIDE SEQUENCE [LARGE SCALE GENOMIC DNA]</scope>
    <source>
        <strain evidence="2">St1</strain>
    </source>
</reference>
<evidence type="ECO:0000256" key="1">
    <source>
        <dbReference type="SAM" id="Phobius"/>
    </source>
</evidence>